<evidence type="ECO:0000313" key="2">
    <source>
        <dbReference type="EMBL" id="TWU48611.1"/>
    </source>
</evidence>
<dbReference type="AlphaFoldDB" id="A0A5C6ELX7"/>
<feature type="signal peptide" evidence="1">
    <location>
        <begin position="1"/>
        <end position="24"/>
    </location>
</feature>
<evidence type="ECO:0000256" key="1">
    <source>
        <dbReference type="SAM" id="SignalP"/>
    </source>
</evidence>
<dbReference type="Proteomes" id="UP000318288">
    <property type="component" value="Unassembled WGS sequence"/>
</dbReference>
<feature type="chain" id="PRO_5022740404" description="Keratin-like protein" evidence="1">
    <location>
        <begin position="25"/>
        <end position="175"/>
    </location>
</feature>
<keyword evidence="1" id="KW-0732">Signal</keyword>
<keyword evidence="3" id="KW-1185">Reference proteome</keyword>
<dbReference type="EMBL" id="SJPW01000006">
    <property type="protein sequence ID" value="TWU48611.1"/>
    <property type="molecule type" value="Genomic_DNA"/>
</dbReference>
<protein>
    <recommendedName>
        <fullName evidence="4">Keratin-like protein</fullName>
    </recommendedName>
</protein>
<organism evidence="2 3">
    <name type="scientific">Rubripirellula tenax</name>
    <dbReference type="NCBI Taxonomy" id="2528015"/>
    <lineage>
        <taxon>Bacteria</taxon>
        <taxon>Pseudomonadati</taxon>
        <taxon>Planctomycetota</taxon>
        <taxon>Planctomycetia</taxon>
        <taxon>Pirellulales</taxon>
        <taxon>Pirellulaceae</taxon>
        <taxon>Rubripirellula</taxon>
    </lineage>
</organism>
<comment type="caution">
    <text evidence="2">The sequence shown here is derived from an EMBL/GenBank/DDBJ whole genome shotgun (WGS) entry which is preliminary data.</text>
</comment>
<sequence precursor="true">MRRVFVPALLAVALVACSSVNASAFGLFDKLCGNSCDSCCDVEPACGCEIAAPVCGCEVVEPCCDSGCGPKMGLLKKLFSRNNSCCDSGCSFEPACGCEIAAPVCGCEMVDPCCDARPACGSKVKGLLSRLFSRGNSCCDSGCSIEPACGCEIAAPCGCSAEPACGAEPSCGCGF</sequence>
<proteinExistence type="predicted"/>
<dbReference type="PROSITE" id="PS51257">
    <property type="entry name" value="PROKAR_LIPOPROTEIN"/>
    <property type="match status" value="1"/>
</dbReference>
<gene>
    <name evidence="2" type="ORF">Poly51_45120</name>
</gene>
<evidence type="ECO:0008006" key="4">
    <source>
        <dbReference type="Google" id="ProtNLM"/>
    </source>
</evidence>
<accession>A0A5C6ELX7</accession>
<reference evidence="2 3" key="1">
    <citation type="submission" date="2019-02" db="EMBL/GenBank/DDBJ databases">
        <title>Deep-cultivation of Planctomycetes and their phenomic and genomic characterization uncovers novel biology.</title>
        <authorList>
            <person name="Wiegand S."/>
            <person name="Jogler M."/>
            <person name="Boedeker C."/>
            <person name="Pinto D."/>
            <person name="Vollmers J."/>
            <person name="Rivas-Marin E."/>
            <person name="Kohn T."/>
            <person name="Peeters S.H."/>
            <person name="Heuer A."/>
            <person name="Rast P."/>
            <person name="Oberbeckmann S."/>
            <person name="Bunk B."/>
            <person name="Jeske O."/>
            <person name="Meyerdierks A."/>
            <person name="Storesund J.E."/>
            <person name="Kallscheuer N."/>
            <person name="Luecker S."/>
            <person name="Lage O.M."/>
            <person name="Pohl T."/>
            <person name="Merkel B.J."/>
            <person name="Hornburger P."/>
            <person name="Mueller R.-W."/>
            <person name="Bruemmer F."/>
            <person name="Labrenz M."/>
            <person name="Spormann A.M."/>
            <person name="Op Den Camp H."/>
            <person name="Overmann J."/>
            <person name="Amann R."/>
            <person name="Jetten M.S.M."/>
            <person name="Mascher T."/>
            <person name="Medema M.H."/>
            <person name="Devos D.P."/>
            <person name="Kaster A.-K."/>
            <person name="Ovreas L."/>
            <person name="Rohde M."/>
            <person name="Galperin M.Y."/>
            <person name="Jogler C."/>
        </authorList>
    </citation>
    <scope>NUCLEOTIDE SEQUENCE [LARGE SCALE GENOMIC DNA]</scope>
    <source>
        <strain evidence="2 3">Poly51</strain>
    </source>
</reference>
<name>A0A5C6ELX7_9BACT</name>
<evidence type="ECO:0000313" key="3">
    <source>
        <dbReference type="Proteomes" id="UP000318288"/>
    </source>
</evidence>
<dbReference type="OrthoDB" id="276482at2"/>